<dbReference type="CDD" id="cd07989">
    <property type="entry name" value="LPLAT_AGPAT-like"/>
    <property type="match status" value="1"/>
</dbReference>
<dbReference type="InterPro" id="IPR002123">
    <property type="entry name" value="Plipid/glycerol_acylTrfase"/>
</dbReference>
<dbReference type="EMBL" id="RMBX01000011">
    <property type="protein sequence ID" value="RPD39284.1"/>
    <property type="molecule type" value="Genomic_DNA"/>
</dbReference>
<name>A0A3N4M756_9BACT</name>
<dbReference type="AlphaFoldDB" id="A0A3N4M756"/>
<accession>A0A3N4M756</accession>
<organism evidence="6 7">
    <name type="scientific">Chitinophaga barathri</name>
    <dbReference type="NCBI Taxonomy" id="1647451"/>
    <lineage>
        <taxon>Bacteria</taxon>
        <taxon>Pseudomonadati</taxon>
        <taxon>Bacteroidota</taxon>
        <taxon>Chitinophagia</taxon>
        <taxon>Chitinophagales</taxon>
        <taxon>Chitinophagaceae</taxon>
        <taxon>Chitinophaga</taxon>
    </lineage>
</organism>
<keyword evidence="4" id="KW-1133">Transmembrane helix</keyword>
<feature type="transmembrane region" description="Helical" evidence="4">
    <location>
        <begin position="45"/>
        <end position="66"/>
    </location>
</feature>
<keyword evidence="3 6" id="KW-0012">Acyltransferase</keyword>
<reference evidence="7" key="1">
    <citation type="submission" date="2018-11" db="EMBL/GenBank/DDBJ databases">
        <title>Chitinophaga lutea sp.nov., isolate from arsenic contaminated soil.</title>
        <authorList>
            <person name="Zong Y."/>
        </authorList>
    </citation>
    <scope>NUCLEOTIDE SEQUENCE [LARGE SCALE GENOMIC DNA]</scope>
    <source>
        <strain evidence="7">YLT18</strain>
    </source>
</reference>
<evidence type="ECO:0000313" key="7">
    <source>
        <dbReference type="Proteomes" id="UP000279089"/>
    </source>
</evidence>
<evidence type="ECO:0000256" key="1">
    <source>
        <dbReference type="ARBA" id="ARBA00005189"/>
    </source>
</evidence>
<dbReference type="Pfam" id="PF01553">
    <property type="entry name" value="Acyltransferase"/>
    <property type="match status" value="1"/>
</dbReference>
<dbReference type="Proteomes" id="UP000279089">
    <property type="component" value="Unassembled WGS sequence"/>
</dbReference>
<sequence length="257" mass="29235">MKWLKNIAGRVFAVYGLLLFVATLLIVLIPIWIISFFPDPRKTRYFLNIGRVWMGIYMPLIGCPVFRKGLHHFKKGQQYVVVCNHNSFIDVPVTTPGVPGVNKTLAKAEVGKIPLFGMMYRIGGIMVDRKDDNSRRQSFEHMHNALNMGMHMVLFPEGTRNRTGMPLKKFYDGAFILAIEAQTPIIPSLLFNTKKIQVPGKFLFALPHRIDFHFLPPVDTTGLTRADLPVLKEKVFNIMWDYYTGHTQTAALSPETA</sequence>
<evidence type="ECO:0000256" key="3">
    <source>
        <dbReference type="ARBA" id="ARBA00023315"/>
    </source>
</evidence>
<dbReference type="SUPFAM" id="SSF69593">
    <property type="entry name" value="Glycerol-3-phosphate (1)-acyltransferase"/>
    <property type="match status" value="1"/>
</dbReference>
<dbReference type="GO" id="GO:0006654">
    <property type="term" value="P:phosphatidic acid biosynthetic process"/>
    <property type="evidence" value="ECO:0007669"/>
    <property type="project" value="TreeGrafter"/>
</dbReference>
<protein>
    <submittedName>
        <fullName evidence="6">1-acyl-sn-glycerol-3-phosphate acyltransferase</fullName>
    </submittedName>
</protein>
<dbReference type="SMART" id="SM00563">
    <property type="entry name" value="PlsC"/>
    <property type="match status" value="1"/>
</dbReference>
<gene>
    <name evidence="6" type="ORF">EG028_19340</name>
</gene>
<evidence type="ECO:0000256" key="2">
    <source>
        <dbReference type="ARBA" id="ARBA00022679"/>
    </source>
</evidence>
<keyword evidence="7" id="KW-1185">Reference proteome</keyword>
<keyword evidence="4" id="KW-0812">Transmembrane</keyword>
<keyword evidence="4" id="KW-0472">Membrane</keyword>
<evidence type="ECO:0000313" key="6">
    <source>
        <dbReference type="EMBL" id="RPD39284.1"/>
    </source>
</evidence>
<evidence type="ECO:0000256" key="4">
    <source>
        <dbReference type="SAM" id="Phobius"/>
    </source>
</evidence>
<feature type="domain" description="Phospholipid/glycerol acyltransferase" evidence="5">
    <location>
        <begin position="79"/>
        <end position="193"/>
    </location>
</feature>
<feature type="transmembrane region" description="Helical" evidence="4">
    <location>
        <begin position="12"/>
        <end position="33"/>
    </location>
</feature>
<keyword evidence="2 6" id="KW-0808">Transferase</keyword>
<dbReference type="GO" id="GO:0003841">
    <property type="term" value="F:1-acylglycerol-3-phosphate O-acyltransferase activity"/>
    <property type="evidence" value="ECO:0007669"/>
    <property type="project" value="TreeGrafter"/>
</dbReference>
<comment type="caution">
    <text evidence="6">The sequence shown here is derived from an EMBL/GenBank/DDBJ whole genome shotgun (WGS) entry which is preliminary data.</text>
</comment>
<dbReference type="PANTHER" id="PTHR10434:SF11">
    <property type="entry name" value="1-ACYL-SN-GLYCEROL-3-PHOSPHATE ACYLTRANSFERASE"/>
    <property type="match status" value="1"/>
</dbReference>
<dbReference type="PANTHER" id="PTHR10434">
    <property type="entry name" value="1-ACYL-SN-GLYCEROL-3-PHOSPHATE ACYLTRANSFERASE"/>
    <property type="match status" value="1"/>
</dbReference>
<dbReference type="OrthoDB" id="9803035at2"/>
<evidence type="ECO:0000259" key="5">
    <source>
        <dbReference type="SMART" id="SM00563"/>
    </source>
</evidence>
<proteinExistence type="predicted"/>
<comment type="pathway">
    <text evidence="1">Lipid metabolism.</text>
</comment>